<dbReference type="EMBL" id="BSNX01000073">
    <property type="protein sequence ID" value="GLQ75409.1"/>
    <property type="molecule type" value="Genomic_DNA"/>
</dbReference>
<evidence type="ECO:0000313" key="3">
    <source>
        <dbReference type="Proteomes" id="UP001156690"/>
    </source>
</evidence>
<sequence>MKTRNVIVPLALLVSTQIWAGIFGDSVSTKFENYQEMEASGIVEQGWLPAFLPKSAINIQEKHDLDTNVVMATFEYDPQDTGSVQENCDLKSESEQGSRYACSHGDSDAFIELRKDGTGTFSSQPKVIE</sequence>
<feature type="domain" description="YbbD head" evidence="1">
    <location>
        <begin position="25"/>
        <end position="75"/>
    </location>
</feature>
<comment type="caution">
    <text evidence="2">The sequence shown here is derived from an EMBL/GenBank/DDBJ whole genome shotgun (WGS) entry which is preliminary data.</text>
</comment>
<dbReference type="Proteomes" id="UP001156690">
    <property type="component" value="Unassembled WGS sequence"/>
</dbReference>
<evidence type="ECO:0000313" key="2">
    <source>
        <dbReference type="EMBL" id="GLQ75409.1"/>
    </source>
</evidence>
<protein>
    <recommendedName>
        <fullName evidence="1">YbbD head domain-containing protein</fullName>
    </recommendedName>
</protein>
<accession>A0AAV5NYN5</accession>
<dbReference type="AlphaFoldDB" id="A0AAV5NYN5"/>
<dbReference type="RefSeq" id="WP_101115198.1">
    <property type="nucleotide sequence ID" value="NZ_AP025144.1"/>
</dbReference>
<dbReference type="Pfam" id="PF26610">
    <property type="entry name" value="YbbD_head"/>
    <property type="match status" value="1"/>
</dbReference>
<evidence type="ECO:0000259" key="1">
    <source>
        <dbReference type="Pfam" id="PF26610"/>
    </source>
</evidence>
<keyword evidence="3" id="KW-1185">Reference proteome</keyword>
<dbReference type="InterPro" id="IPR058827">
    <property type="entry name" value="YbbD_head"/>
</dbReference>
<proteinExistence type="predicted"/>
<reference evidence="3" key="1">
    <citation type="journal article" date="2019" name="Int. J. Syst. Evol. Microbiol.">
        <title>The Global Catalogue of Microorganisms (GCM) 10K type strain sequencing project: providing services to taxonomists for standard genome sequencing and annotation.</title>
        <authorList>
            <consortium name="The Broad Institute Genomics Platform"/>
            <consortium name="The Broad Institute Genome Sequencing Center for Infectious Disease"/>
            <person name="Wu L."/>
            <person name="Ma J."/>
        </authorList>
    </citation>
    <scope>NUCLEOTIDE SEQUENCE [LARGE SCALE GENOMIC DNA]</scope>
    <source>
        <strain evidence="3">NBRC 15640</strain>
    </source>
</reference>
<organism evidence="2 3">
    <name type="scientific">Vibrio penaeicida</name>
    <dbReference type="NCBI Taxonomy" id="104609"/>
    <lineage>
        <taxon>Bacteria</taxon>
        <taxon>Pseudomonadati</taxon>
        <taxon>Pseudomonadota</taxon>
        <taxon>Gammaproteobacteria</taxon>
        <taxon>Vibrionales</taxon>
        <taxon>Vibrionaceae</taxon>
        <taxon>Vibrio</taxon>
    </lineage>
</organism>
<gene>
    <name evidence="2" type="ORF">GCM10007932_47710</name>
</gene>
<name>A0AAV5NYN5_9VIBR</name>